<protein>
    <submittedName>
        <fullName evidence="1">Vacuolar protein sorting/targeting protein VPS26</fullName>
    </submittedName>
</protein>
<sequence>MRFITGIFAHAIPIVFVAATHLASPRARPMALVAVNIMTQIAVKASSAALFSLLRRWFSRKIMCTGYSNGRVLFTIRTIRINRIEI</sequence>
<gene>
    <name evidence="2" type="ORF">QR46_4744</name>
    <name evidence="1" type="ORF">QR46_4830</name>
</gene>
<proteinExistence type="predicted"/>
<evidence type="ECO:0000313" key="2">
    <source>
        <dbReference type="EMBL" id="KWX11302.1"/>
    </source>
</evidence>
<organism evidence="1 3">
    <name type="scientific">Giardia duodenalis assemblage B</name>
    <dbReference type="NCBI Taxonomy" id="1394984"/>
    <lineage>
        <taxon>Eukaryota</taxon>
        <taxon>Metamonada</taxon>
        <taxon>Diplomonadida</taxon>
        <taxon>Hexamitidae</taxon>
        <taxon>Giardiinae</taxon>
        <taxon>Giardia</taxon>
    </lineage>
</organism>
<dbReference type="EMBL" id="JXTI01000240">
    <property type="protein sequence ID" value="KWX11218.1"/>
    <property type="molecule type" value="Genomic_DNA"/>
</dbReference>
<dbReference type="EMBL" id="JXTI01000214">
    <property type="protein sequence ID" value="KWX11302.1"/>
    <property type="molecule type" value="Genomic_DNA"/>
</dbReference>
<dbReference type="AlphaFoldDB" id="A0A132NMF8"/>
<accession>A0A132NMF8</accession>
<evidence type="ECO:0000313" key="3">
    <source>
        <dbReference type="Proteomes" id="UP000070089"/>
    </source>
</evidence>
<dbReference type="Proteomes" id="UP000070089">
    <property type="component" value="Unassembled WGS sequence"/>
</dbReference>
<comment type="caution">
    <text evidence="1">The sequence shown here is derived from an EMBL/GenBank/DDBJ whole genome shotgun (WGS) entry which is preliminary data.</text>
</comment>
<dbReference type="VEuPathDB" id="GiardiaDB:QR46_4830"/>
<reference evidence="1 3" key="1">
    <citation type="journal article" date="2015" name="Mol. Biochem. Parasitol.">
        <title>Identification of polymorphic genes for use in assemblage B genotyping assays through comparative genomics of multiple assemblage B Giardia duodenalis isolates.</title>
        <authorList>
            <person name="Wielinga C."/>
            <person name="Thompson R.C."/>
            <person name="Monis P."/>
            <person name="Ryan U."/>
        </authorList>
    </citation>
    <scope>NUCLEOTIDE SEQUENCE [LARGE SCALE GENOMIC DNA]</scope>
    <source>
        <strain evidence="1 3">BAH15c1</strain>
    </source>
</reference>
<name>A0A132NMF8_GIAIN</name>
<dbReference type="OrthoDB" id="3936150at2759"/>
<evidence type="ECO:0000313" key="1">
    <source>
        <dbReference type="EMBL" id="KWX11218.1"/>
    </source>
</evidence>
<reference evidence="1" key="2">
    <citation type="submission" date="2015-01" db="EMBL/GenBank/DDBJ databases">
        <authorList>
            <person name="Xiang T."/>
            <person name="Song Y."/>
            <person name="Huang L."/>
            <person name="Wang B."/>
            <person name="Wu P."/>
        </authorList>
    </citation>
    <scope>NUCLEOTIDE SEQUENCE</scope>
    <source>
        <strain evidence="1">BAH15c1</strain>
    </source>
</reference>
<dbReference type="VEuPathDB" id="GiardiaDB:QR46_4744"/>